<evidence type="ECO:0000313" key="2">
    <source>
        <dbReference type="EMBL" id="MDK2126428.1"/>
    </source>
</evidence>
<dbReference type="Proteomes" id="UP001172778">
    <property type="component" value="Unassembled WGS sequence"/>
</dbReference>
<dbReference type="Pfam" id="PF11871">
    <property type="entry name" value="DUF3391"/>
    <property type="match status" value="1"/>
</dbReference>
<dbReference type="InterPro" id="IPR037522">
    <property type="entry name" value="HD_GYP_dom"/>
</dbReference>
<dbReference type="InterPro" id="IPR003607">
    <property type="entry name" value="HD/PDEase_dom"/>
</dbReference>
<dbReference type="Pfam" id="PF13487">
    <property type="entry name" value="HD_5"/>
    <property type="match status" value="1"/>
</dbReference>
<dbReference type="RefSeq" id="WP_284102747.1">
    <property type="nucleotide sequence ID" value="NZ_JARRAF010000038.1"/>
</dbReference>
<dbReference type="PROSITE" id="PS51832">
    <property type="entry name" value="HD_GYP"/>
    <property type="match status" value="1"/>
</dbReference>
<dbReference type="SUPFAM" id="SSF109604">
    <property type="entry name" value="HD-domain/PDEase-like"/>
    <property type="match status" value="1"/>
</dbReference>
<sequence length="424" mass="47875">MWRRWQRLPADQKKHPEFVQMIKKIPVEMLKVGMYIHDLGSDWMSHPFLRNKFPVRADEEVQKIVSSGIHEVYIDTDKGLDAAHAQTEEEVKHEVEAQMMKIAEQEIVPARRFTAAEEYGRAKQVHSEANLIVRGILNDVRLGQQVHMEKVEPVVEKVTESILRNAGALLSLSRIKNKDDYTFMHSVSVGALMVTFCKAMGMSKEVIHHAGIGGMLHDIGKMKIPDNILNKPGRLTDDEFKVMKCHVVESKQILTQTDGITETAVMVAAQHHERHDGSGYPEGLKGEAISQLGQMAAIVDVYDAITSDRCYHKGMTPTDALRKIFEWSKFHFNPVLVQAFMRTIGIYPVGTLVLLESGRLGVVVEQSETNLLQPKVKVFYSTKSQTYIPPQEVDLSRAMGKGGADKIVSHELAEKWKIDPMRFL</sequence>
<dbReference type="SMART" id="SM00471">
    <property type="entry name" value="HDc"/>
    <property type="match status" value="1"/>
</dbReference>
<organism evidence="2 3">
    <name type="scientific">Parachitinimonas caeni</name>
    <dbReference type="NCBI Taxonomy" id="3031301"/>
    <lineage>
        <taxon>Bacteria</taxon>
        <taxon>Pseudomonadati</taxon>
        <taxon>Pseudomonadota</taxon>
        <taxon>Betaproteobacteria</taxon>
        <taxon>Neisseriales</taxon>
        <taxon>Chitinibacteraceae</taxon>
        <taxon>Parachitinimonas</taxon>
    </lineage>
</organism>
<gene>
    <name evidence="2" type="ORF">PZA18_20520</name>
</gene>
<comment type="caution">
    <text evidence="2">The sequence shown here is derived from an EMBL/GenBank/DDBJ whole genome shotgun (WGS) entry which is preliminary data.</text>
</comment>
<dbReference type="GO" id="GO:0016787">
    <property type="term" value="F:hydrolase activity"/>
    <property type="evidence" value="ECO:0007669"/>
    <property type="project" value="UniProtKB-KW"/>
</dbReference>
<evidence type="ECO:0000259" key="1">
    <source>
        <dbReference type="PROSITE" id="PS51832"/>
    </source>
</evidence>
<dbReference type="PANTHER" id="PTHR43155">
    <property type="entry name" value="CYCLIC DI-GMP PHOSPHODIESTERASE PA4108-RELATED"/>
    <property type="match status" value="1"/>
</dbReference>
<name>A0ABT7E4Y0_9NEIS</name>
<dbReference type="CDD" id="cd00077">
    <property type="entry name" value="HDc"/>
    <property type="match status" value="1"/>
</dbReference>
<dbReference type="EC" id="3.1.4.-" evidence="2"/>
<dbReference type="PANTHER" id="PTHR43155:SF2">
    <property type="entry name" value="CYCLIC DI-GMP PHOSPHODIESTERASE PA4108"/>
    <property type="match status" value="1"/>
</dbReference>
<accession>A0ABT7E4Y0</accession>
<proteinExistence type="predicted"/>
<dbReference type="EMBL" id="JARRAF010000038">
    <property type="protein sequence ID" value="MDK2126428.1"/>
    <property type="molecule type" value="Genomic_DNA"/>
</dbReference>
<reference evidence="2" key="1">
    <citation type="submission" date="2023-03" db="EMBL/GenBank/DDBJ databases">
        <title>Chitinimonas shenzhenensis gen. nov., sp. nov., a novel member of family Burkholderiaceae isolated from activated sludge collected in Shen Zhen, China.</title>
        <authorList>
            <person name="Wang X."/>
        </authorList>
    </citation>
    <scope>NUCLEOTIDE SEQUENCE</scope>
    <source>
        <strain evidence="2">DQS-5</strain>
    </source>
</reference>
<evidence type="ECO:0000313" key="3">
    <source>
        <dbReference type="Proteomes" id="UP001172778"/>
    </source>
</evidence>
<feature type="domain" description="HD-GYP" evidence="1">
    <location>
        <begin position="160"/>
        <end position="356"/>
    </location>
</feature>
<dbReference type="InterPro" id="IPR021812">
    <property type="entry name" value="DUF3391"/>
</dbReference>
<protein>
    <submittedName>
        <fullName evidence="2">HD-GYP domain-containing protein</fullName>
        <ecNumber evidence="2">3.1.4.-</ecNumber>
    </submittedName>
</protein>
<dbReference type="Gene3D" id="1.10.3210.10">
    <property type="entry name" value="Hypothetical protein af1432"/>
    <property type="match status" value="1"/>
</dbReference>
<keyword evidence="2" id="KW-0378">Hydrolase</keyword>
<keyword evidence="3" id="KW-1185">Reference proteome</keyword>